<comment type="similarity">
    <text evidence="1">Belongs to the disease resistance NB-LRR family.</text>
</comment>
<comment type="caution">
    <text evidence="8">The sequence shown here is derived from an EMBL/GenBank/DDBJ whole genome shotgun (WGS) entry which is preliminary data.</text>
</comment>
<dbReference type="Proteomes" id="UP000275267">
    <property type="component" value="Unassembled WGS sequence"/>
</dbReference>
<dbReference type="InterPro" id="IPR041118">
    <property type="entry name" value="Rx_N"/>
</dbReference>
<keyword evidence="4" id="KW-0547">Nucleotide-binding</keyword>
<dbReference type="GO" id="GO:0000166">
    <property type="term" value="F:nucleotide binding"/>
    <property type="evidence" value="ECO:0007669"/>
    <property type="project" value="UniProtKB-KW"/>
</dbReference>
<evidence type="ECO:0000313" key="8">
    <source>
        <dbReference type="EMBL" id="RLM64778.1"/>
    </source>
</evidence>
<evidence type="ECO:0000256" key="4">
    <source>
        <dbReference type="ARBA" id="ARBA00022741"/>
    </source>
</evidence>
<feature type="domain" description="R13L1/DRL21-like LRR repeat region" evidence="7">
    <location>
        <begin position="466"/>
        <end position="582"/>
    </location>
</feature>
<reference evidence="9" key="1">
    <citation type="journal article" date="2019" name="Nat. Commun.">
        <title>The genome of broomcorn millet.</title>
        <authorList>
            <person name="Zou C."/>
            <person name="Miki D."/>
            <person name="Li D."/>
            <person name="Tang Q."/>
            <person name="Xiao L."/>
            <person name="Rajput S."/>
            <person name="Deng P."/>
            <person name="Jia W."/>
            <person name="Huang R."/>
            <person name="Zhang M."/>
            <person name="Sun Y."/>
            <person name="Hu J."/>
            <person name="Fu X."/>
            <person name="Schnable P.S."/>
            <person name="Li F."/>
            <person name="Zhang H."/>
            <person name="Feng B."/>
            <person name="Zhu X."/>
            <person name="Liu R."/>
            <person name="Schnable J.C."/>
            <person name="Zhu J.-K."/>
            <person name="Zhang H."/>
        </authorList>
    </citation>
    <scope>NUCLEOTIDE SEQUENCE [LARGE SCALE GENOMIC DNA]</scope>
</reference>
<keyword evidence="3" id="KW-0677">Repeat</keyword>
<evidence type="ECO:0000256" key="2">
    <source>
        <dbReference type="ARBA" id="ARBA00022614"/>
    </source>
</evidence>
<dbReference type="STRING" id="4540.A0A3L6PST1"/>
<name>A0A3L6PST1_PANMI</name>
<dbReference type="PANTHER" id="PTHR47186">
    <property type="entry name" value="LEUCINE-RICH REPEAT-CONTAINING PROTEIN 57"/>
    <property type="match status" value="1"/>
</dbReference>
<dbReference type="SUPFAM" id="SSF52058">
    <property type="entry name" value="L domain-like"/>
    <property type="match status" value="1"/>
</dbReference>
<evidence type="ECO:0000259" key="6">
    <source>
        <dbReference type="Pfam" id="PF18052"/>
    </source>
</evidence>
<evidence type="ECO:0000256" key="5">
    <source>
        <dbReference type="ARBA" id="ARBA00022821"/>
    </source>
</evidence>
<dbReference type="InterPro" id="IPR056789">
    <property type="entry name" value="LRR_R13L1-DRL21"/>
</dbReference>
<accession>A0A3L6PST1</accession>
<dbReference type="InterPro" id="IPR032675">
    <property type="entry name" value="LRR_dom_sf"/>
</dbReference>
<protein>
    <submittedName>
        <fullName evidence="8">Disease resistance protein RGA2-like</fullName>
    </submittedName>
</protein>
<keyword evidence="9" id="KW-1185">Reference proteome</keyword>
<proteinExistence type="inferred from homology"/>
<evidence type="ECO:0000259" key="7">
    <source>
        <dbReference type="Pfam" id="PF25019"/>
    </source>
</evidence>
<dbReference type="GO" id="GO:0006952">
    <property type="term" value="P:defense response"/>
    <property type="evidence" value="ECO:0007669"/>
    <property type="project" value="UniProtKB-KW"/>
</dbReference>
<dbReference type="Pfam" id="PF25019">
    <property type="entry name" value="LRR_R13L1-DRL21"/>
    <property type="match status" value="1"/>
</dbReference>
<dbReference type="OrthoDB" id="694627at2759"/>
<dbReference type="AlphaFoldDB" id="A0A3L6PST1"/>
<dbReference type="EMBL" id="PQIB02000015">
    <property type="protein sequence ID" value="RLM64778.1"/>
    <property type="molecule type" value="Genomic_DNA"/>
</dbReference>
<dbReference type="Pfam" id="PF18052">
    <property type="entry name" value="Rx_N"/>
    <property type="match status" value="1"/>
</dbReference>
<evidence type="ECO:0000256" key="1">
    <source>
        <dbReference type="ARBA" id="ARBA00008894"/>
    </source>
</evidence>
<evidence type="ECO:0000256" key="3">
    <source>
        <dbReference type="ARBA" id="ARBA00022737"/>
    </source>
</evidence>
<keyword evidence="5" id="KW-0611">Plant defense</keyword>
<gene>
    <name evidence="8" type="ORF">C2845_PM16G20660</name>
</gene>
<organism evidence="8 9">
    <name type="scientific">Panicum miliaceum</name>
    <name type="common">Proso millet</name>
    <name type="synonym">Broomcorn millet</name>
    <dbReference type="NCBI Taxonomy" id="4540"/>
    <lineage>
        <taxon>Eukaryota</taxon>
        <taxon>Viridiplantae</taxon>
        <taxon>Streptophyta</taxon>
        <taxon>Embryophyta</taxon>
        <taxon>Tracheophyta</taxon>
        <taxon>Spermatophyta</taxon>
        <taxon>Magnoliopsida</taxon>
        <taxon>Liliopsida</taxon>
        <taxon>Poales</taxon>
        <taxon>Poaceae</taxon>
        <taxon>PACMAD clade</taxon>
        <taxon>Panicoideae</taxon>
        <taxon>Panicodae</taxon>
        <taxon>Paniceae</taxon>
        <taxon>Panicinae</taxon>
        <taxon>Panicum</taxon>
        <taxon>Panicum sect. Panicum</taxon>
    </lineage>
</organism>
<keyword evidence="2" id="KW-0433">Leucine-rich repeat</keyword>
<evidence type="ECO:0000313" key="9">
    <source>
        <dbReference type="Proteomes" id="UP000275267"/>
    </source>
</evidence>
<feature type="domain" description="Disease resistance N-terminal" evidence="6">
    <location>
        <begin position="31"/>
        <end position="87"/>
    </location>
</feature>
<dbReference type="PANTHER" id="PTHR47186:SF36">
    <property type="entry name" value="NB-ARC DOMAIN-CONTAINING PROTEIN"/>
    <property type="match status" value="1"/>
</dbReference>
<dbReference type="Gene3D" id="3.80.10.10">
    <property type="entry name" value="Ribonuclease Inhibitor"/>
    <property type="match status" value="1"/>
</dbReference>
<sequence>MEVVAVSAARWTLGTVTDGFLVAWAASAGLGPNVDALKMELLYAQGMLDNAQGREIRSPALKELLLKLQQLAYGAADVLDELEYFRIQDALYGTYHAVDIQHVGGCVQGLVVNVRHTARAVTSKLKLSSRSREASRGDPDDDAKQGCLSAICSCGRRAISSAAPKSPNIQSDQNAGCTTKVASSSRRAAHNVGKRLRCCSFPCVHNNARPDMPEEREFCSACRSKIKEGKHVLQTPELKFDRVEISKKMKDIVEKLKPVSAKPPERGIAESIHSSNVRSIKIPTSTCHLSIIIDDKEVENILNFENFKKELRELDKRLNVENLRTLMLFGSHHGSYAKIFGYLFREARALCAIYLSGASYNVEDMLHNFSKLVHLRYLRIKSVHNKDICLPTALSRLYHLEVIDIQEWEGCSGFTRHMSNLVKLRHFLVPEYKLQLHSDIVKVGKMKLLQELRRFEVGKESKGFNLSQLGQLPELGGSLSICSLQRIQEMKEADEATLVQIKYLHKLTLEWDANRPEKDIVFEENALDILMPHSNLQHLCIRRHGGTKCPKWLGEKLSVKNLESLHLNGVAWNIFPPIGELRLVDGPHEEISSNICHKRENYKSEYSLSIKGKFANALDNTFWNLLAFDNSSELKELEINRCPPVPLHHFHMLSSLKTLELRNSSSIIFPLVEGESCADYQFPVECMDICEWGASAKELTQLLAYSPNLSELTLSDCDKILWLGVVEKQKQAMATPVQSSSANKAARCTN</sequence>